<comment type="caution">
    <text evidence="7">The sequence shown here is derived from an EMBL/GenBank/DDBJ whole genome shotgun (WGS) entry which is preliminary data.</text>
</comment>
<dbReference type="SMART" id="SM00534">
    <property type="entry name" value="MUTSac"/>
    <property type="match status" value="1"/>
</dbReference>
<dbReference type="PIRSF" id="PIRSF037677">
    <property type="entry name" value="DNA_mis_repair_Msh6"/>
    <property type="match status" value="1"/>
</dbReference>
<dbReference type="SUPFAM" id="SSF52540">
    <property type="entry name" value="P-loop containing nucleoside triphosphate hydrolases"/>
    <property type="match status" value="1"/>
</dbReference>
<dbReference type="PANTHER" id="PTHR11361:SF34">
    <property type="entry name" value="DNA MISMATCH REPAIR PROTEIN MSH1, MITOCHONDRIAL"/>
    <property type="match status" value="1"/>
</dbReference>
<dbReference type="Pfam" id="PF05192">
    <property type="entry name" value="MutS_III"/>
    <property type="match status" value="1"/>
</dbReference>
<dbReference type="SMART" id="SM00533">
    <property type="entry name" value="MUTSd"/>
    <property type="match status" value="1"/>
</dbReference>
<evidence type="ECO:0000256" key="1">
    <source>
        <dbReference type="ARBA" id="ARBA00006271"/>
    </source>
</evidence>
<dbReference type="OrthoDB" id="276261at2759"/>
<accession>A0A1Y2HAK1</accession>
<protein>
    <submittedName>
        <fullName evidence="7">Muts domain V-domain-containing protein</fullName>
    </submittedName>
</protein>
<dbReference type="Gene3D" id="1.10.1420.10">
    <property type="match status" value="2"/>
</dbReference>
<dbReference type="InterPro" id="IPR017261">
    <property type="entry name" value="DNA_mismatch_repair_MutS/MSH"/>
</dbReference>
<evidence type="ECO:0000313" key="7">
    <source>
        <dbReference type="EMBL" id="ORZ31626.1"/>
    </source>
</evidence>
<dbReference type="GO" id="GO:0140664">
    <property type="term" value="F:ATP-dependent DNA damage sensor activity"/>
    <property type="evidence" value="ECO:0007669"/>
    <property type="project" value="InterPro"/>
</dbReference>
<feature type="domain" description="DNA mismatch repair proteins mutS family" evidence="6">
    <location>
        <begin position="640"/>
        <end position="656"/>
    </location>
</feature>
<dbReference type="GO" id="GO:0005634">
    <property type="term" value="C:nucleus"/>
    <property type="evidence" value="ECO:0007669"/>
    <property type="project" value="TreeGrafter"/>
</dbReference>
<dbReference type="Gene3D" id="3.40.50.300">
    <property type="entry name" value="P-loop containing nucleotide triphosphate hydrolases"/>
    <property type="match status" value="1"/>
</dbReference>
<dbReference type="InterPro" id="IPR036187">
    <property type="entry name" value="DNA_mismatch_repair_MutS_sf"/>
</dbReference>
<dbReference type="EMBL" id="MCFL01000057">
    <property type="protein sequence ID" value="ORZ31626.1"/>
    <property type="molecule type" value="Genomic_DNA"/>
</dbReference>
<comment type="similarity">
    <text evidence="1">Belongs to the DNA mismatch repair MutS family.</text>
</comment>
<dbReference type="AlphaFoldDB" id="A0A1Y2HAK1"/>
<dbReference type="GO" id="GO:0005524">
    <property type="term" value="F:ATP binding"/>
    <property type="evidence" value="ECO:0007669"/>
    <property type="project" value="UniProtKB-KW"/>
</dbReference>
<dbReference type="GO" id="GO:0006298">
    <property type="term" value="P:mismatch repair"/>
    <property type="evidence" value="ECO:0007669"/>
    <property type="project" value="InterPro"/>
</dbReference>
<name>A0A1Y2HAK1_9FUNG</name>
<keyword evidence="4" id="KW-0238">DNA-binding</keyword>
<evidence type="ECO:0000259" key="6">
    <source>
        <dbReference type="PROSITE" id="PS00486"/>
    </source>
</evidence>
<evidence type="ECO:0000256" key="5">
    <source>
        <dbReference type="ARBA" id="ARBA00023204"/>
    </source>
</evidence>
<evidence type="ECO:0000313" key="8">
    <source>
        <dbReference type="Proteomes" id="UP000193411"/>
    </source>
</evidence>
<proteinExistence type="inferred from homology"/>
<dbReference type="InterPro" id="IPR027417">
    <property type="entry name" value="P-loop_NTPase"/>
</dbReference>
<dbReference type="GO" id="GO:0030983">
    <property type="term" value="F:mismatched DNA binding"/>
    <property type="evidence" value="ECO:0007669"/>
    <property type="project" value="InterPro"/>
</dbReference>
<evidence type="ECO:0000256" key="2">
    <source>
        <dbReference type="ARBA" id="ARBA00022741"/>
    </source>
</evidence>
<keyword evidence="3" id="KW-0067">ATP-binding</keyword>
<dbReference type="InterPro" id="IPR045076">
    <property type="entry name" value="MutS"/>
</dbReference>
<reference evidence="7 8" key="1">
    <citation type="submission" date="2016-07" db="EMBL/GenBank/DDBJ databases">
        <title>Pervasive Adenine N6-methylation of Active Genes in Fungi.</title>
        <authorList>
            <consortium name="DOE Joint Genome Institute"/>
            <person name="Mondo S.J."/>
            <person name="Dannebaum R.O."/>
            <person name="Kuo R.C."/>
            <person name="Labutti K."/>
            <person name="Haridas S."/>
            <person name="Kuo A."/>
            <person name="Salamov A."/>
            <person name="Ahrendt S.R."/>
            <person name="Lipzen A."/>
            <person name="Sullivan W."/>
            <person name="Andreopoulos W.B."/>
            <person name="Clum A."/>
            <person name="Lindquist E."/>
            <person name="Daum C."/>
            <person name="Ramamoorthy G.K."/>
            <person name="Gryganskyi A."/>
            <person name="Culley D."/>
            <person name="Magnuson J.K."/>
            <person name="James T.Y."/>
            <person name="O'Malley M.A."/>
            <person name="Stajich J.E."/>
            <person name="Spatafora J.W."/>
            <person name="Visel A."/>
            <person name="Grigoriev I.V."/>
        </authorList>
    </citation>
    <scope>NUCLEOTIDE SEQUENCE [LARGE SCALE GENOMIC DNA]</scope>
    <source>
        <strain evidence="7 8">PL171</strain>
    </source>
</reference>
<organism evidence="7 8">
    <name type="scientific">Catenaria anguillulae PL171</name>
    <dbReference type="NCBI Taxonomy" id="765915"/>
    <lineage>
        <taxon>Eukaryota</taxon>
        <taxon>Fungi</taxon>
        <taxon>Fungi incertae sedis</taxon>
        <taxon>Blastocladiomycota</taxon>
        <taxon>Blastocladiomycetes</taxon>
        <taxon>Blastocladiales</taxon>
        <taxon>Catenariaceae</taxon>
        <taxon>Catenaria</taxon>
    </lineage>
</organism>
<keyword evidence="2" id="KW-0547">Nucleotide-binding</keyword>
<dbReference type="Proteomes" id="UP000193411">
    <property type="component" value="Unassembled WGS sequence"/>
</dbReference>
<dbReference type="InterPro" id="IPR000432">
    <property type="entry name" value="DNA_mismatch_repair_MutS_C"/>
</dbReference>
<keyword evidence="5" id="KW-0227">DNA damage</keyword>
<evidence type="ECO:0000256" key="4">
    <source>
        <dbReference type="ARBA" id="ARBA00023125"/>
    </source>
</evidence>
<sequence length="785" mass="87397">MSTVSLAAIYIPALHSPSTALPSHPPLPLDTPIYITITDRLTFNTDQVTTTLADFTRTLQGLCPSEIIVPPHYLSAPTVVAQHSGYGQALFSSFIPDSDQCITQRPVADFVSRVHPCDRNGTVGGIQSDEFQITRHAIMEYLDYVHVGSRVPDVAPSKLLDGKHAIVPRPTAAHLELFRTARRRSEVGTVISFMDETHLRAGRQVLRRAMVLPYLRVNDIEARASRVELLKNDEKAFEVATGWVQHLMRWADLESIINQITSDAATLPALYALRHHLSTYNRIRPKLAAAPAFQHYDIPDISSTLALVNRTFDFTAIEQGLDSDDSFTEQEIDIVPPIVLRKDSDPTYVAHVDVGKKLLKKVKQIQEQFTRDIEYEGAKEGRKPYFRNAAVVSHGQDKADVMGFETRAVIDIPATDWQRVPESMKSQLTVVGTALGDRLISVLYEPWSRVQDHILKQRRITRKLEKDLIRAALDDLAQVHAPILHSLAALIAEVDLMLSIISVADKYSCTRAVVPPSSAKRVLRIQSGFHPILYKVESISDVPRRVVPVDLELSEDRPLCILTGANMSGKSTVLRTVGVTAIMSQLGSFVPAKTYPTSVPVFDSVFTRFGAVDDLSRGLSTFHIEVMELGEILRKATPNSLVLIDELGRSTSIEDGTALACAIARELLNRKTMTLITTHFLDMQRILRKHLTPDEFERIVFLQTESELVDDDPVEAARNKARDGDGIYVPPVHVEQRYKLIPGMAKASHGLEVAKTADLPRCMLSDAFKVRELIEAREARRPGQA</sequence>
<dbReference type="InterPro" id="IPR007696">
    <property type="entry name" value="DNA_mismatch_repair_MutS_core"/>
</dbReference>
<dbReference type="PROSITE" id="PS00486">
    <property type="entry name" value="DNA_MISMATCH_REPAIR_2"/>
    <property type="match status" value="1"/>
</dbReference>
<dbReference type="STRING" id="765915.A0A1Y2HAK1"/>
<dbReference type="SUPFAM" id="SSF48334">
    <property type="entry name" value="DNA repair protein MutS, domain III"/>
    <property type="match status" value="1"/>
</dbReference>
<dbReference type="PANTHER" id="PTHR11361">
    <property type="entry name" value="DNA MISMATCH REPAIR PROTEIN MUTS FAMILY MEMBER"/>
    <property type="match status" value="1"/>
</dbReference>
<gene>
    <name evidence="7" type="ORF">BCR44DRAFT_167455</name>
</gene>
<dbReference type="GO" id="GO:0043504">
    <property type="term" value="P:mitochondrial DNA repair"/>
    <property type="evidence" value="ECO:0007669"/>
    <property type="project" value="TreeGrafter"/>
</dbReference>
<dbReference type="GO" id="GO:0005739">
    <property type="term" value="C:mitochondrion"/>
    <property type="evidence" value="ECO:0007669"/>
    <property type="project" value="TreeGrafter"/>
</dbReference>
<evidence type="ECO:0000256" key="3">
    <source>
        <dbReference type="ARBA" id="ARBA00022840"/>
    </source>
</evidence>
<keyword evidence="5" id="KW-0234">DNA repair</keyword>
<dbReference type="Pfam" id="PF00488">
    <property type="entry name" value="MutS_V"/>
    <property type="match status" value="1"/>
</dbReference>
<keyword evidence="8" id="KW-1185">Reference proteome</keyword>